<evidence type="ECO:0000313" key="1">
    <source>
        <dbReference type="EMBL" id="AMJ77737.1"/>
    </source>
</evidence>
<dbReference type="EMBL" id="CP013928">
    <property type="protein sequence ID" value="AMJ77737.1"/>
    <property type="molecule type" value="Genomic_DNA"/>
</dbReference>
<proteinExistence type="predicted"/>
<dbReference type="Proteomes" id="UP000061468">
    <property type="component" value="Chromosome"/>
</dbReference>
<name>A0AAC9ACN6_9ALTE</name>
<reference evidence="1 2" key="1">
    <citation type="submission" date="2015-12" db="EMBL/GenBank/DDBJ databases">
        <title>Intraspecies pangenome expansion in the marine bacterium Alteromonas.</title>
        <authorList>
            <person name="Lopez-Perez M."/>
            <person name="Rodriguez-Valera F."/>
        </authorList>
    </citation>
    <scope>NUCLEOTIDE SEQUENCE [LARGE SCALE GENOMIC DNA]</scope>
    <source>
        <strain evidence="1 2">UM8</strain>
    </source>
</reference>
<dbReference type="PANTHER" id="PTHR40036:SF1">
    <property type="entry name" value="MACROCIN O-METHYLTRANSFERASE"/>
    <property type="match status" value="1"/>
</dbReference>
<dbReference type="AlphaFoldDB" id="A0AAC9ACN6"/>
<dbReference type="Pfam" id="PF13578">
    <property type="entry name" value="Methyltransf_24"/>
    <property type="match status" value="1"/>
</dbReference>
<dbReference type="InterPro" id="IPR008884">
    <property type="entry name" value="TylF_MeTrfase"/>
</dbReference>
<dbReference type="InterPro" id="IPR029063">
    <property type="entry name" value="SAM-dependent_MTases_sf"/>
</dbReference>
<evidence type="ECO:0000313" key="2">
    <source>
        <dbReference type="Proteomes" id="UP000061468"/>
    </source>
</evidence>
<protein>
    <recommendedName>
        <fullName evidence="3">Methyltransferase</fullName>
    </recommendedName>
</protein>
<sequence length="312" mass="34907">MGALTRYCRAGYDSVWVVSSTHEAAEFAAKIMRENALHENPGIRQLMLDGINMDEQKPSLIIVFESNLQAALATSKALNAFKDLHIPVVFGNARDVFFERPNVSQQGISYAGMFQICAAYLQGQKALAGSKLGYAEFGVFDGRTCSLAWQLLNGVVEDYYAFDSFQGILEKAEGEELYYQTGDYYANQQTFELNMRLCGVMPERLHSVPCDFDKDLSGGRLNDVIQTSLAVVHVDCDVYPAALHVLEYVTPHLAEGCILLFDDYDSMWGDPNKGEKRALAEWQANHPEFSVSEYRAYSATGRAFLCYRSSNR</sequence>
<gene>
    <name evidence="1" type="ORF">AV942_05120</name>
</gene>
<accession>A0AAC9ACN6</accession>
<dbReference type="RefSeq" id="WP_015066465.1">
    <property type="nucleotide sequence ID" value="NZ_CAXGIV010000018.1"/>
</dbReference>
<evidence type="ECO:0008006" key="3">
    <source>
        <dbReference type="Google" id="ProtNLM"/>
    </source>
</evidence>
<dbReference type="PANTHER" id="PTHR40036">
    <property type="entry name" value="MACROCIN O-METHYLTRANSFERASE"/>
    <property type="match status" value="1"/>
</dbReference>
<dbReference type="Gene3D" id="3.40.50.150">
    <property type="entry name" value="Vaccinia Virus protein VP39"/>
    <property type="match status" value="1"/>
</dbReference>
<organism evidence="1 2">
    <name type="scientific">Alteromonas mediterranea</name>
    <dbReference type="NCBI Taxonomy" id="314275"/>
    <lineage>
        <taxon>Bacteria</taxon>
        <taxon>Pseudomonadati</taxon>
        <taxon>Pseudomonadota</taxon>
        <taxon>Gammaproteobacteria</taxon>
        <taxon>Alteromonadales</taxon>
        <taxon>Alteromonadaceae</taxon>
        <taxon>Alteromonas/Salinimonas group</taxon>
        <taxon>Alteromonas</taxon>
    </lineage>
</organism>